<dbReference type="Proteomes" id="UP000054761">
    <property type="component" value="Unassembled WGS sequence"/>
</dbReference>
<feature type="domain" description="BON" evidence="2">
    <location>
        <begin position="108"/>
        <end position="181"/>
    </location>
</feature>
<gene>
    <name evidence="3" type="ORF">Lisr_1492</name>
</gene>
<keyword evidence="4" id="KW-1185">Reference proteome</keyword>
<evidence type="ECO:0000259" key="2">
    <source>
        <dbReference type="PROSITE" id="PS50914"/>
    </source>
</evidence>
<dbReference type="PANTHER" id="PTHR34606:SF15">
    <property type="entry name" value="BON DOMAIN-CONTAINING PROTEIN"/>
    <property type="match status" value="1"/>
</dbReference>
<evidence type="ECO:0000313" key="4">
    <source>
        <dbReference type="Proteomes" id="UP000054761"/>
    </source>
</evidence>
<dbReference type="InterPro" id="IPR007055">
    <property type="entry name" value="BON_dom"/>
</dbReference>
<sequence>MNIKYKIALFILTCLISFQLKAADLKAFEQDLSDSMITAKITTKYAESKLLNPLKISVSTEQGAVTLKGFVSSKKALIEALKIAKNTHGVKRIDSDGLDIKQVNMALTDAYITAKVEAAILKAKILDDESIPLIGINATTDNGTVTLTGDVKREESISFIIKRASNVHGVKKIISHLKVSKVQS</sequence>
<dbReference type="AlphaFoldDB" id="A0A0W0VQN1"/>
<keyword evidence="1" id="KW-0732">Signal</keyword>
<dbReference type="STRING" id="454.Lisr_1492"/>
<feature type="signal peptide" evidence="1">
    <location>
        <begin position="1"/>
        <end position="22"/>
    </location>
</feature>
<evidence type="ECO:0000313" key="3">
    <source>
        <dbReference type="EMBL" id="KTD22471.1"/>
    </source>
</evidence>
<evidence type="ECO:0000256" key="1">
    <source>
        <dbReference type="SAM" id="SignalP"/>
    </source>
</evidence>
<dbReference type="PROSITE" id="PS50914">
    <property type="entry name" value="BON"/>
    <property type="match status" value="2"/>
</dbReference>
<dbReference type="PATRIC" id="fig|454.4.peg.1623"/>
<dbReference type="OrthoDB" id="5653754at2"/>
<comment type="caution">
    <text evidence="3">The sequence shown here is derived from an EMBL/GenBank/DDBJ whole genome shotgun (WGS) entry which is preliminary data.</text>
</comment>
<organism evidence="3 4">
    <name type="scientific">Legionella israelensis</name>
    <dbReference type="NCBI Taxonomy" id="454"/>
    <lineage>
        <taxon>Bacteria</taxon>
        <taxon>Pseudomonadati</taxon>
        <taxon>Pseudomonadota</taxon>
        <taxon>Gammaproteobacteria</taxon>
        <taxon>Legionellales</taxon>
        <taxon>Legionellaceae</taxon>
        <taxon>Legionella</taxon>
    </lineage>
</organism>
<dbReference type="Gene3D" id="3.30.1340.30">
    <property type="match status" value="2"/>
</dbReference>
<dbReference type="RefSeq" id="WP_058501844.1">
    <property type="nucleotide sequence ID" value="NZ_CAAAJA010000027.1"/>
</dbReference>
<feature type="chain" id="PRO_5006915009" evidence="1">
    <location>
        <begin position="23"/>
        <end position="184"/>
    </location>
</feature>
<dbReference type="InterPro" id="IPR014004">
    <property type="entry name" value="Transpt-assoc_nodulatn_dom_bac"/>
</dbReference>
<proteinExistence type="predicted"/>
<dbReference type="SMART" id="SM00749">
    <property type="entry name" value="BON"/>
    <property type="match status" value="2"/>
</dbReference>
<dbReference type="PANTHER" id="PTHR34606">
    <property type="entry name" value="BON DOMAIN-CONTAINING PROTEIN"/>
    <property type="match status" value="1"/>
</dbReference>
<accession>A0A0W0VQN1</accession>
<name>A0A0W0VQN1_9GAMM</name>
<protein>
    <submittedName>
        <fullName evidence="3">Osmotically inducible protein Y</fullName>
    </submittedName>
</protein>
<dbReference type="EMBL" id="LNYH01000086">
    <property type="protein sequence ID" value="KTD22471.1"/>
    <property type="molecule type" value="Genomic_DNA"/>
</dbReference>
<reference evidence="3 4" key="1">
    <citation type="submission" date="2015-11" db="EMBL/GenBank/DDBJ databases">
        <title>Genomic analysis of 38 Legionella species identifies large and diverse effector repertoires.</title>
        <authorList>
            <person name="Burstein D."/>
            <person name="Amaro F."/>
            <person name="Zusman T."/>
            <person name="Lifshitz Z."/>
            <person name="Cohen O."/>
            <person name="Gilbert J.A."/>
            <person name="Pupko T."/>
            <person name="Shuman H.A."/>
            <person name="Segal G."/>
        </authorList>
    </citation>
    <scope>NUCLEOTIDE SEQUENCE [LARGE SCALE GENOMIC DNA]</scope>
    <source>
        <strain evidence="3 4">Bercovier 4</strain>
    </source>
</reference>
<feature type="domain" description="BON" evidence="2">
    <location>
        <begin position="33"/>
        <end position="102"/>
    </location>
</feature>
<dbReference type="Pfam" id="PF04972">
    <property type="entry name" value="BON"/>
    <property type="match status" value="2"/>
</dbReference>
<dbReference type="InterPro" id="IPR051686">
    <property type="entry name" value="Lipoprotein_DolP"/>
</dbReference>